<dbReference type="AlphaFoldDB" id="A0A2W1CXY8"/>
<evidence type="ECO:0000313" key="1">
    <source>
        <dbReference type="EMBL" id="KAF7572531.1"/>
    </source>
</evidence>
<dbReference type="GeneID" id="90955790"/>
<evidence type="ECO:0000313" key="2">
    <source>
        <dbReference type="Proteomes" id="UP000245464"/>
    </source>
</evidence>
<dbReference type="EMBL" id="NQIK02000003">
    <property type="protein sequence ID" value="KAF7572531.1"/>
    <property type="molecule type" value="Genomic_DNA"/>
</dbReference>
<dbReference type="KEGG" id="ptrr:90955790"/>
<name>A0A2W1CXY8_9PLEO</name>
<protein>
    <submittedName>
        <fullName evidence="1">Uncharacterized protein</fullName>
    </submittedName>
</protein>
<proteinExistence type="predicted"/>
<dbReference type="Proteomes" id="UP000245464">
    <property type="component" value="Chromosome 3"/>
</dbReference>
<reference evidence="1" key="1">
    <citation type="journal article" date="2018" name="BMC Genomics">
        <title>Comparative genomics of the wheat fungal pathogen Pyrenophora tritici-repentis reveals chromosomal variations and genome plasticity.</title>
        <authorList>
            <person name="Moolhuijzen P."/>
            <person name="See P.T."/>
            <person name="Hane J.K."/>
            <person name="Shi G."/>
            <person name="Liu Z."/>
            <person name="Oliver R.P."/>
            <person name="Moffat C.S."/>
        </authorList>
    </citation>
    <scope>NUCLEOTIDE SEQUENCE [LARGE SCALE GENOMIC DNA]</scope>
    <source>
        <strain evidence="1">M4</strain>
    </source>
</reference>
<gene>
    <name evidence="1" type="ORF">PtrM4_074360</name>
</gene>
<dbReference type="RefSeq" id="XP_065963071.1">
    <property type="nucleotide sequence ID" value="XM_066106133.1"/>
</dbReference>
<accession>A0A2W1CXY8</accession>
<sequence length="333" mass="38502">MSPSMTKSPTPICVAASVSKNRSPVEVVELDVDSRADNMWRYGRWIASVSLLWWPWASTYVLSNHFEIVYDWELRTWWRSSPLSLATHRMINTRTNRLAKHRISPTSDVGRALNTTFDFRQFLRLPPREVRDNMQVQAEALDTLHRTKILVITVTSVEGDFSDLVQKWSLDMLHFRRIRVDLIMTDITAAAVRMCLCRVASLLKKRVLSLQTLEVRIGYSHMNASAAVRDHGFALLFRRKDIAESMCELAPLLRRQQRRERRGYKPLQVWWGVSEVQKKAGDYSCACTYLRVSYLQRIWGQVCPKCGTDDGSAVPVSADEDCRHLGFKLHQCW</sequence>
<comment type="caution">
    <text evidence="1">The sequence shown here is derived from an EMBL/GenBank/DDBJ whole genome shotgun (WGS) entry which is preliminary data.</text>
</comment>
<organism evidence="1 2">
    <name type="scientific">Pyrenophora tritici-repentis</name>
    <dbReference type="NCBI Taxonomy" id="45151"/>
    <lineage>
        <taxon>Eukaryota</taxon>
        <taxon>Fungi</taxon>
        <taxon>Dikarya</taxon>
        <taxon>Ascomycota</taxon>
        <taxon>Pezizomycotina</taxon>
        <taxon>Dothideomycetes</taxon>
        <taxon>Pleosporomycetidae</taxon>
        <taxon>Pleosporales</taxon>
        <taxon>Pleosporineae</taxon>
        <taxon>Pleosporaceae</taxon>
        <taxon>Pyrenophora</taxon>
    </lineage>
</organism>